<gene>
    <name evidence="1" type="ORF">KVH43_12555</name>
</gene>
<dbReference type="EMBL" id="CP078093">
    <property type="protein sequence ID" value="QXM06163.1"/>
    <property type="molecule type" value="Genomic_DNA"/>
</dbReference>
<evidence type="ECO:0000313" key="2">
    <source>
        <dbReference type="Proteomes" id="UP000886818"/>
    </source>
</evidence>
<accession>A0ABX8RAT6</accession>
<keyword evidence="2" id="KW-1185">Reference proteome</keyword>
<organism evidence="1 2">
    <name type="scientific">Crassaminicella indica</name>
    <dbReference type="NCBI Taxonomy" id="2855394"/>
    <lineage>
        <taxon>Bacteria</taxon>
        <taxon>Bacillati</taxon>
        <taxon>Bacillota</taxon>
        <taxon>Clostridia</taxon>
        <taxon>Eubacteriales</taxon>
        <taxon>Clostridiaceae</taxon>
        <taxon>Crassaminicella</taxon>
    </lineage>
</organism>
<dbReference type="Proteomes" id="UP000886818">
    <property type="component" value="Chromosome"/>
</dbReference>
<protein>
    <submittedName>
        <fullName evidence="1">Cytidyltransferase</fullName>
    </submittedName>
</protein>
<proteinExistence type="predicted"/>
<name>A0ABX8RAT6_9CLOT</name>
<reference evidence="1" key="1">
    <citation type="submission" date="2021-07" db="EMBL/GenBank/DDBJ databases">
        <title>Complete genome sequence of Crassaminicella sp. 143-21, isolated from a deep-sea hydrothermal vent.</title>
        <authorList>
            <person name="Li X."/>
        </authorList>
    </citation>
    <scope>NUCLEOTIDE SEQUENCE</scope>
    <source>
        <strain evidence="1">143-21</strain>
    </source>
</reference>
<sequence>MENAAIMQLYDKISSKLLNLHWLEKLSLDKISIKKHIVDFSFLEKIKYMLDNQDYSCKAVLNLCENILNQIAKEHAPDNWLYYIYQFTLEKSFPHAVEIPLKKNLDPACYLYLEILRIISDFQKFAEDSTWQSQYPLIFLTEEEINDLEDPTEYKQFLTAFHDNYVYEMMKLNHEVAGYNTIDHICGVHYLALFIARQLKKSGLPIDLGRVSGATAGHDIGKYGCKKDEQHRVPYLHYYYTDLWFSNQHIVYIRHIAINHSVWDLELENLSLESLILIYSDFRVKNHKDENGKFAMHIYSLSESFKVILEKLDNVNTKKEKRYRRVYAKLKDFEDYMIHLGIHINPNPKVLMYPIEHKKKKFHYALMQGKDIIHNVKYLSIHHNIHLMYLLRNEYALESILQSARSEKDWTNLREYLRIFEEYSTYLTQKQKLITLNFLYENLIHPEDDIRKHCAKLIGALIAMFDEVYRKEVPENVSLLPPDTTSLELLKKYLKLFIFPDHKIIPKHQKWIGYSLSTMVASLFKHSKAKHNKHFLPQADNYIDLLLTYYNKNIYQREEIAFYLLETLKYIPIIHNDSRFDSLFEFLFEMLQEKNDSLRIAALETTYRLISHIRSSNVLMDKISSILLNKRALSNYTTENFLKLKIAINLNNDMLMQHASSFKIDKNKITSMFLSNLKAAIEPIIKKVQTEVLLEYALNDPENNGLQTALHFCNLLKMSASDQIRTRAGEAILEIAHYLSFEQRNEVAVELLSALEIDNYQFAEYIPPFLGQLILMLQPVELDELIDEFMEKIKQSSTILSSLLLKTLGVAIANYPKYALLFHEDEEIFQNRLKKMLGILLNGLVSYNPRVKQAAFSVIGKEIFGSNYLSFSEKNHIFQFIAKKILTLLTDNQEETLLFLGNAAALHHIYRFISDYIFFKGNYDLPIPEKIAFFPGTFDPFSLSHKQIAKSVRDLGFEVYLAIDEFSWSKQTLPHLLRKNIVNMSIADELNIYIYPEDFPTNLGNPEDLSQLKNNFPYSEVHIVVGSDVILNATSYQSPKFEGSIHTFPHIIFERNHLLPVKKNHIPLTSAINKINGKVTVLSLPSQYNEIGSIQLRSYINDNRDISSIVDPLAQKYIYENGFYRREPQYKTLMQDMSIEIDLIEHMDMDLINQLSYEVCKDFEDAREKFIQFFKKPSARLLVIKDMKDHGKIIGFSAYHRVQLSSLFYDLKDSRVSEYIREHSQGRIVIIDGIFTLPLKNQERMEQILLTETLSFCLAKDYEYAIFYNMLKDYTSLSLEEILKIQGFQKLSFSNENHPVFVVNMSSPCTLNLDMETIIKEPFRSNKKVIEAILRSRKKLQKALTNLYPGNLILSFDRDMLHNTLVRKICAENNVPTTPLTPRRLGPNMCVPFGTILNRTIIPNTVTKSLHTEKLFLPDMKDFMIGPFPHYTDLEIQIKMLRSFNRPIILVDDILHKGYRNNVIHPLLNKANIKVKKTIVGILSARGKELMERQGRRVDSAYYIPKLKAWFNENAMYPFFGGDTVWRGSTPQRNLVPSINLILPYTSPTFIKDASKNSQYTLSKICIQNAIDISTVIENEYHNIHERKLTLASLGEVFISPRCPDHGKNMRYDLNFGPSDYLQNDLEQLNRLEQAILNK</sequence>
<dbReference type="RefSeq" id="WP_218282860.1">
    <property type="nucleotide sequence ID" value="NZ_CP078093.1"/>
</dbReference>
<evidence type="ECO:0000313" key="1">
    <source>
        <dbReference type="EMBL" id="QXM06163.1"/>
    </source>
</evidence>